<dbReference type="InterPro" id="IPR004499">
    <property type="entry name" value="Pro-tRNA-ligase_IIa_arc-type"/>
</dbReference>
<feature type="transmembrane region" description="Helical" evidence="8">
    <location>
        <begin position="241"/>
        <end position="266"/>
    </location>
</feature>
<dbReference type="GO" id="GO:0004827">
    <property type="term" value="F:proline-tRNA ligase activity"/>
    <property type="evidence" value="ECO:0007669"/>
    <property type="project" value="UniProtKB-EC"/>
</dbReference>
<dbReference type="RefSeq" id="XP_002836501.1">
    <property type="nucleotide sequence ID" value="XM_002836455.1"/>
</dbReference>
<evidence type="ECO:0000259" key="9">
    <source>
        <dbReference type="SMART" id="SM00946"/>
    </source>
</evidence>
<dbReference type="SUPFAM" id="SSF52954">
    <property type="entry name" value="Class II aaRS ABD-related"/>
    <property type="match status" value="1"/>
</dbReference>
<evidence type="ECO:0000256" key="1">
    <source>
        <dbReference type="ARBA" id="ARBA00012831"/>
    </source>
</evidence>
<keyword evidence="8" id="KW-1133">Transmembrane helix</keyword>
<dbReference type="FunFam" id="3.40.50.800:FF:000005">
    <property type="entry name" value="bifunctional glutamate/proline--tRNA ligase"/>
    <property type="match status" value="1"/>
</dbReference>
<keyword evidence="11" id="KW-1185">Reference proteome</keyword>
<evidence type="ECO:0000256" key="3">
    <source>
        <dbReference type="ARBA" id="ARBA00022741"/>
    </source>
</evidence>
<dbReference type="EMBL" id="FN430039">
    <property type="protein sequence ID" value="CAZ80692.1"/>
    <property type="molecule type" value="Genomic_DNA"/>
</dbReference>
<evidence type="ECO:0000256" key="5">
    <source>
        <dbReference type="ARBA" id="ARBA00022917"/>
    </source>
</evidence>
<name>D5G849_TUBMM</name>
<accession>D5G849</accession>
<dbReference type="Proteomes" id="UP000006911">
    <property type="component" value="Unassembled WGS sequence"/>
</dbReference>
<feature type="compositionally biased region" description="Basic and acidic residues" evidence="7">
    <location>
        <begin position="161"/>
        <end position="180"/>
    </location>
</feature>
<dbReference type="SMART" id="SM00946">
    <property type="entry name" value="ProRS-C_1"/>
    <property type="match status" value="1"/>
</dbReference>
<dbReference type="SUPFAM" id="SSF64586">
    <property type="entry name" value="C-terminal domain of ProRS"/>
    <property type="match status" value="1"/>
</dbReference>
<gene>
    <name evidence="10" type="ORF">GSTUM_00002817001</name>
</gene>
<dbReference type="AlphaFoldDB" id="D5G849"/>
<dbReference type="Gene3D" id="3.40.50.800">
    <property type="entry name" value="Anticodon-binding domain"/>
    <property type="match status" value="1"/>
</dbReference>
<dbReference type="STRING" id="656061.D5G849"/>
<dbReference type="InterPro" id="IPR036621">
    <property type="entry name" value="Anticodon-bd_dom_sf"/>
</dbReference>
<keyword evidence="3" id="KW-0547">Nucleotide-binding</keyword>
<dbReference type="GO" id="GO:0005524">
    <property type="term" value="F:ATP binding"/>
    <property type="evidence" value="ECO:0007669"/>
    <property type="project" value="UniProtKB-KW"/>
</dbReference>
<dbReference type="HOGENOM" id="CLU_001882_4_3_1"/>
<evidence type="ECO:0000256" key="2">
    <source>
        <dbReference type="ARBA" id="ARBA00022598"/>
    </source>
</evidence>
<dbReference type="Pfam" id="PF03129">
    <property type="entry name" value="HGTP_anticodon"/>
    <property type="match status" value="1"/>
</dbReference>
<dbReference type="InParanoid" id="D5G849"/>
<keyword evidence="8" id="KW-0812">Transmembrane</keyword>
<keyword evidence="8" id="KW-0472">Membrane</keyword>
<evidence type="ECO:0000256" key="8">
    <source>
        <dbReference type="SAM" id="Phobius"/>
    </source>
</evidence>
<evidence type="ECO:0000256" key="7">
    <source>
        <dbReference type="SAM" id="MobiDB-lite"/>
    </source>
</evidence>
<sequence>MIHGDNKGLVLPPMVAQYQVVIVPCGLTAKTADEERKRLFQGVKDMATTLSQAGIRVKADTRETCSPGYKFNDWELKGVPVRLEFGPKDMEKKQALSVRRDTGVKAGIPLGGLAEKVQTLLGTIQKELYDKAKMAYDEHTIIVKKTSFSCRIASDQEECEDKVKERSKGHNDDDAPEDAKAPSMGAKSLCIPFDQPKGDDAIISGTTKCPQCGENAKVCSFHLHLLKKRYILTAQIALHPLWPILLDTVTSTLYLIPFSFVFPLLFH</sequence>
<dbReference type="GO" id="GO:0017101">
    <property type="term" value="C:aminoacyl-tRNA synthetase multienzyme complex"/>
    <property type="evidence" value="ECO:0007669"/>
    <property type="project" value="TreeGrafter"/>
</dbReference>
<dbReference type="InterPro" id="IPR016061">
    <property type="entry name" value="Pro-tRNA_ligase_II_C"/>
</dbReference>
<dbReference type="PANTHER" id="PTHR43382">
    <property type="entry name" value="PROLYL-TRNA SYNTHETASE"/>
    <property type="match status" value="1"/>
</dbReference>
<keyword evidence="2" id="KW-0436">Ligase</keyword>
<dbReference type="PANTHER" id="PTHR43382:SF2">
    <property type="entry name" value="BIFUNCTIONAL GLUTAMATE_PROLINE--TRNA LIGASE"/>
    <property type="match status" value="1"/>
</dbReference>
<protein>
    <recommendedName>
        <fullName evidence="1">proline--tRNA ligase</fullName>
        <ecNumber evidence="1">6.1.1.15</ecNumber>
    </recommendedName>
</protein>
<feature type="region of interest" description="Disordered" evidence="7">
    <location>
        <begin position="161"/>
        <end position="184"/>
    </location>
</feature>
<keyword evidence="6" id="KW-0030">Aminoacyl-tRNA synthetase</keyword>
<feature type="domain" description="Proline-tRNA ligase class II C-terminal" evidence="9">
    <location>
        <begin position="136"/>
        <end position="230"/>
    </location>
</feature>
<evidence type="ECO:0000256" key="4">
    <source>
        <dbReference type="ARBA" id="ARBA00022840"/>
    </source>
</evidence>
<dbReference type="Pfam" id="PF09180">
    <property type="entry name" value="ProRS-C_1"/>
    <property type="match status" value="1"/>
</dbReference>
<dbReference type="InterPro" id="IPR017449">
    <property type="entry name" value="Pro-tRNA_synth_II"/>
</dbReference>
<dbReference type="Gene3D" id="3.30.110.30">
    <property type="entry name" value="C-terminal domain of ProRS"/>
    <property type="match status" value="1"/>
</dbReference>
<dbReference type="GeneID" id="9184165"/>
<evidence type="ECO:0000313" key="11">
    <source>
        <dbReference type="Proteomes" id="UP000006911"/>
    </source>
</evidence>
<dbReference type="GO" id="GO:0005737">
    <property type="term" value="C:cytoplasm"/>
    <property type="evidence" value="ECO:0007669"/>
    <property type="project" value="InterPro"/>
</dbReference>
<dbReference type="EC" id="6.1.1.15" evidence="1"/>
<dbReference type="KEGG" id="tml:GSTUM_00002817001"/>
<dbReference type="GO" id="GO:0006433">
    <property type="term" value="P:prolyl-tRNA aminoacylation"/>
    <property type="evidence" value="ECO:0007669"/>
    <property type="project" value="InterPro"/>
</dbReference>
<reference evidence="10 11" key="1">
    <citation type="journal article" date="2010" name="Nature">
        <title>Perigord black truffle genome uncovers evolutionary origins and mechanisms of symbiosis.</title>
        <authorList>
            <person name="Martin F."/>
            <person name="Kohler A."/>
            <person name="Murat C."/>
            <person name="Balestrini R."/>
            <person name="Coutinho P.M."/>
            <person name="Jaillon O."/>
            <person name="Montanini B."/>
            <person name="Morin E."/>
            <person name="Noel B."/>
            <person name="Percudani R."/>
            <person name="Porcel B."/>
            <person name="Rubini A."/>
            <person name="Amicucci A."/>
            <person name="Amselem J."/>
            <person name="Anthouard V."/>
            <person name="Arcioni S."/>
            <person name="Artiguenave F."/>
            <person name="Aury J.M."/>
            <person name="Ballario P."/>
            <person name="Bolchi A."/>
            <person name="Brenna A."/>
            <person name="Brun A."/>
            <person name="Buee M."/>
            <person name="Cantarel B."/>
            <person name="Chevalier G."/>
            <person name="Couloux A."/>
            <person name="Da Silva C."/>
            <person name="Denoeud F."/>
            <person name="Duplessis S."/>
            <person name="Ghignone S."/>
            <person name="Hilselberger B."/>
            <person name="Iotti M."/>
            <person name="Marcais B."/>
            <person name="Mello A."/>
            <person name="Miranda M."/>
            <person name="Pacioni G."/>
            <person name="Quesneville H."/>
            <person name="Riccioni C."/>
            <person name="Ruotolo R."/>
            <person name="Splivallo R."/>
            <person name="Stocchi V."/>
            <person name="Tisserant E."/>
            <person name="Viscomi A.R."/>
            <person name="Zambonelli A."/>
            <person name="Zampieri E."/>
            <person name="Henrissat B."/>
            <person name="Lebrun M.H."/>
            <person name="Paolocci F."/>
            <person name="Bonfante P."/>
            <person name="Ottonello S."/>
            <person name="Wincker P."/>
        </authorList>
    </citation>
    <scope>NUCLEOTIDE SEQUENCE [LARGE SCALE GENOMIC DNA]</scope>
    <source>
        <strain evidence="10 11">Mel28</strain>
    </source>
</reference>
<evidence type="ECO:0000256" key="6">
    <source>
        <dbReference type="ARBA" id="ARBA00023146"/>
    </source>
</evidence>
<keyword evidence="5" id="KW-0648">Protein biosynthesis</keyword>
<dbReference type="eggNOG" id="KOG4163">
    <property type="taxonomic scope" value="Eukaryota"/>
</dbReference>
<evidence type="ECO:0000313" key="10">
    <source>
        <dbReference type="EMBL" id="CAZ80692.1"/>
    </source>
</evidence>
<dbReference type="InterPro" id="IPR004154">
    <property type="entry name" value="Anticodon-bd"/>
</dbReference>
<keyword evidence="4" id="KW-0067">ATP-binding</keyword>
<proteinExistence type="predicted"/>
<organism evidence="10 11">
    <name type="scientific">Tuber melanosporum (strain Mel28)</name>
    <name type="common">Perigord black truffle</name>
    <dbReference type="NCBI Taxonomy" id="656061"/>
    <lineage>
        <taxon>Eukaryota</taxon>
        <taxon>Fungi</taxon>
        <taxon>Dikarya</taxon>
        <taxon>Ascomycota</taxon>
        <taxon>Pezizomycotina</taxon>
        <taxon>Pezizomycetes</taxon>
        <taxon>Pezizales</taxon>
        <taxon>Tuberaceae</taxon>
        <taxon>Tuber</taxon>
    </lineage>
</organism>